<comment type="caution">
    <text evidence="2">The sequence shown here is derived from an EMBL/GenBank/DDBJ whole genome shotgun (WGS) entry which is preliminary data.</text>
</comment>
<dbReference type="Pfam" id="PF00908">
    <property type="entry name" value="dTDP_sugar_isom"/>
    <property type="match status" value="1"/>
</dbReference>
<reference evidence="2 3" key="1">
    <citation type="journal article" date="2015" name="Nature">
        <title>rRNA introns, odd ribosomes, and small enigmatic genomes across a large radiation of phyla.</title>
        <authorList>
            <person name="Brown C.T."/>
            <person name="Hug L.A."/>
            <person name="Thomas B.C."/>
            <person name="Sharon I."/>
            <person name="Castelle C.J."/>
            <person name="Singh A."/>
            <person name="Wilkins M.J."/>
            <person name="Williams K.H."/>
            <person name="Banfield J.F."/>
        </authorList>
    </citation>
    <scope>NUCLEOTIDE SEQUENCE [LARGE SCALE GENOMIC DNA]</scope>
</reference>
<name>A0A0G1B7Z9_9BACT</name>
<feature type="site" description="Participates in a stacking interaction with the thymidine ring of dTDP-4-oxo-6-deoxyglucose" evidence="1">
    <location>
        <position position="161"/>
    </location>
</feature>
<dbReference type="EMBL" id="LCDA01000012">
    <property type="protein sequence ID" value="KKS42451.1"/>
    <property type="molecule type" value="Genomic_DNA"/>
</dbReference>
<dbReference type="GO" id="GO:0019305">
    <property type="term" value="P:dTDP-rhamnose biosynthetic process"/>
    <property type="evidence" value="ECO:0007669"/>
    <property type="project" value="TreeGrafter"/>
</dbReference>
<dbReference type="Proteomes" id="UP000033854">
    <property type="component" value="Unassembled WGS sequence"/>
</dbReference>
<sequence length="187" mass="21458">MGFKPINSKNITLPKDSRLFCQTYEKADSINGVQVIKQNTFADDYGGWFKETIRFDENGYTLVLKELGINFKPVQANTSFLAPHTERFWHIHPEQNEIWTTNGTLLLGLIDYRTGSKTYGKKMKIVLSQEKLVYIPSGIAHGFINPSSTPVTLNYFTDKYFVATDETQECRIDPKNISFDFVKPELM</sequence>
<dbReference type="GO" id="GO:0005829">
    <property type="term" value="C:cytosol"/>
    <property type="evidence" value="ECO:0007669"/>
    <property type="project" value="TreeGrafter"/>
</dbReference>
<dbReference type="PANTHER" id="PTHR21047:SF2">
    <property type="entry name" value="THYMIDINE DIPHOSPHO-4-KETO-RHAMNOSE 3,5-EPIMERASE"/>
    <property type="match status" value="1"/>
</dbReference>
<evidence type="ECO:0000313" key="2">
    <source>
        <dbReference type="EMBL" id="KKS42451.1"/>
    </source>
</evidence>
<protein>
    <submittedName>
        <fullName evidence="2">dTDP-4-keto-6-deoxyglucose-3, 5-epimerase and dTDP-6-deoxy-L-mannose-dehydrogenase</fullName>
    </submittedName>
</protein>
<dbReference type="InterPro" id="IPR011051">
    <property type="entry name" value="RmlC_Cupin_sf"/>
</dbReference>
<dbReference type="SUPFAM" id="SSF51182">
    <property type="entry name" value="RmlC-like cupins"/>
    <property type="match status" value="1"/>
</dbReference>
<dbReference type="InterPro" id="IPR014710">
    <property type="entry name" value="RmlC-like_jellyroll"/>
</dbReference>
<dbReference type="Gene3D" id="2.60.120.10">
    <property type="entry name" value="Jelly Rolls"/>
    <property type="match status" value="1"/>
</dbReference>
<organism evidence="2 3">
    <name type="scientific">Candidatus Collierbacteria bacterium GW2011_GWA2_42_17</name>
    <dbReference type="NCBI Taxonomy" id="1618378"/>
    <lineage>
        <taxon>Bacteria</taxon>
        <taxon>Candidatus Collieribacteriota</taxon>
    </lineage>
</organism>
<dbReference type="GO" id="GO:0000271">
    <property type="term" value="P:polysaccharide biosynthetic process"/>
    <property type="evidence" value="ECO:0007669"/>
    <property type="project" value="TreeGrafter"/>
</dbReference>
<evidence type="ECO:0000256" key="1">
    <source>
        <dbReference type="PIRSR" id="PIRSR600888-3"/>
    </source>
</evidence>
<dbReference type="GO" id="GO:0008830">
    <property type="term" value="F:dTDP-4-dehydrorhamnose 3,5-epimerase activity"/>
    <property type="evidence" value="ECO:0007669"/>
    <property type="project" value="InterPro"/>
</dbReference>
<dbReference type="AlphaFoldDB" id="A0A0G1B7Z9"/>
<dbReference type="PANTHER" id="PTHR21047">
    <property type="entry name" value="DTDP-6-DEOXY-D-GLUCOSE-3,5 EPIMERASE"/>
    <property type="match status" value="1"/>
</dbReference>
<evidence type="ECO:0000313" key="3">
    <source>
        <dbReference type="Proteomes" id="UP000033854"/>
    </source>
</evidence>
<proteinExistence type="predicted"/>
<dbReference type="InterPro" id="IPR000888">
    <property type="entry name" value="RmlC-like"/>
</dbReference>
<accession>A0A0G1B7Z9</accession>
<gene>
    <name evidence="2" type="ORF">UV06_C0012G0002</name>
</gene>